<dbReference type="AlphaFoldDB" id="A0A4R0R116"/>
<organism evidence="2 3">
    <name type="scientific">Steccherinum ochraceum</name>
    <dbReference type="NCBI Taxonomy" id="92696"/>
    <lineage>
        <taxon>Eukaryota</taxon>
        <taxon>Fungi</taxon>
        <taxon>Dikarya</taxon>
        <taxon>Basidiomycota</taxon>
        <taxon>Agaricomycotina</taxon>
        <taxon>Agaricomycetes</taxon>
        <taxon>Polyporales</taxon>
        <taxon>Steccherinaceae</taxon>
        <taxon>Steccherinum</taxon>
    </lineage>
</organism>
<protein>
    <submittedName>
        <fullName evidence="2">Uncharacterized protein</fullName>
    </submittedName>
</protein>
<dbReference type="Pfam" id="PF07145">
    <property type="entry name" value="PAM2"/>
    <property type="match status" value="1"/>
</dbReference>
<name>A0A4R0R116_9APHY</name>
<dbReference type="EMBL" id="RWJN01000589">
    <property type="protein sequence ID" value="TCD60492.1"/>
    <property type="molecule type" value="Genomic_DNA"/>
</dbReference>
<keyword evidence="3" id="KW-1185">Reference proteome</keyword>
<sequence>MTAYTNTNTRGEAADALSDRKLASLDLNVDVQRGDPPNVNLEVGGTRITGQGPGRIRVARNGHLVQRIDVASSGDLRVRFFGSGGRRNRNTHPWDDIPNPPLPGSDIEVEGQALRSRAGESVDTGVAGESARHPEATTPRAGTPDSLPDLVPVSPFEDTPSPPRSPSPVVSDDEQLVSGSAPPGIYSRFALGGGVNPFPRERLTRINGAAYSPPPTPPLSFNPADLAIAEEGRTPTQQGFGGGVHARTASSFKLNPEAAPFIPRGSSTASTVDTGTQTQVSDGKTAVADEKVTTSNEKSKDADAKAANEKFAAQHRDFVAQGAQYVGFPFDLPDRLLRDLQEFRMQRIEERNRAFSDLIAHGKEVDEDGNAVIHGPACPLFDPDVWVATGHALPEEYRDSTASSDAAARSRSRSPSARPYVNPGRRSPSSDPGHLSDSLASDSGFERHPGISYECTGCVLHVHARTLPVLGSAPQAETVLLPRLEGLSLGQRVIARIKSICGVGQRQ</sequence>
<gene>
    <name evidence="2" type="ORF">EIP91_009967</name>
</gene>
<proteinExistence type="predicted"/>
<feature type="region of interest" description="Disordered" evidence="1">
    <location>
        <begin position="82"/>
        <end position="176"/>
    </location>
</feature>
<dbReference type="Proteomes" id="UP000292702">
    <property type="component" value="Unassembled WGS sequence"/>
</dbReference>
<evidence type="ECO:0000313" key="2">
    <source>
        <dbReference type="EMBL" id="TCD60492.1"/>
    </source>
</evidence>
<feature type="compositionally biased region" description="Polar residues" evidence="1">
    <location>
        <begin position="265"/>
        <end position="282"/>
    </location>
</feature>
<comment type="caution">
    <text evidence="2">The sequence shown here is derived from an EMBL/GenBank/DDBJ whole genome shotgun (WGS) entry which is preliminary data.</text>
</comment>
<feature type="region of interest" description="Disordered" evidence="1">
    <location>
        <begin position="397"/>
        <end position="442"/>
    </location>
</feature>
<evidence type="ECO:0000256" key="1">
    <source>
        <dbReference type="SAM" id="MobiDB-lite"/>
    </source>
</evidence>
<feature type="region of interest" description="Disordered" evidence="1">
    <location>
        <begin position="259"/>
        <end position="283"/>
    </location>
</feature>
<dbReference type="InterPro" id="IPR009818">
    <property type="entry name" value="PAM2_motif"/>
</dbReference>
<evidence type="ECO:0000313" key="3">
    <source>
        <dbReference type="Proteomes" id="UP000292702"/>
    </source>
</evidence>
<accession>A0A4R0R116</accession>
<reference evidence="2 3" key="1">
    <citation type="submission" date="2018-11" db="EMBL/GenBank/DDBJ databases">
        <title>Genome assembly of Steccherinum ochraceum LE-BIN_3174, the white-rot fungus of the Steccherinaceae family (The Residual Polyporoid clade, Polyporales, Basidiomycota).</title>
        <authorList>
            <person name="Fedorova T.V."/>
            <person name="Glazunova O.A."/>
            <person name="Landesman E.O."/>
            <person name="Moiseenko K.V."/>
            <person name="Psurtseva N.V."/>
            <person name="Savinova O.S."/>
            <person name="Shakhova N.V."/>
            <person name="Tyazhelova T.V."/>
            <person name="Vasina D.V."/>
        </authorList>
    </citation>
    <scope>NUCLEOTIDE SEQUENCE [LARGE SCALE GENOMIC DNA]</scope>
    <source>
        <strain evidence="2 3">LE-BIN_3174</strain>
    </source>
</reference>
<feature type="compositionally biased region" description="Low complexity" evidence="1">
    <location>
        <begin position="400"/>
        <end position="419"/>
    </location>
</feature>